<reference evidence="6 7" key="1">
    <citation type="submission" date="2018-05" db="EMBL/GenBank/DDBJ databases">
        <title>Abyssibacter profundi OUC007T gen. nov., sp. nov, a marine bacterium isolated from seawater of the Mariana Trench.</title>
        <authorList>
            <person name="Zhou S."/>
        </authorList>
    </citation>
    <scope>NUCLEOTIDE SEQUENCE [LARGE SCALE GENOMIC DNA]</scope>
    <source>
        <strain evidence="6 7">OUC007</strain>
    </source>
</reference>
<name>A0A383XPH8_9GAMM</name>
<dbReference type="PROSITE" id="PS51257">
    <property type="entry name" value="PROKAR_LIPOPROTEIN"/>
    <property type="match status" value="1"/>
</dbReference>
<dbReference type="Gene3D" id="2.30.120.10">
    <property type="match status" value="1"/>
</dbReference>
<dbReference type="SUPFAM" id="SSF56235">
    <property type="entry name" value="N-terminal nucleophile aminohydrolases (Ntn hydrolases)"/>
    <property type="match status" value="1"/>
</dbReference>
<evidence type="ECO:0000256" key="5">
    <source>
        <dbReference type="SAM" id="SignalP"/>
    </source>
</evidence>
<proteinExistence type="inferred from homology"/>
<accession>A0A383XPH8</accession>
<keyword evidence="3" id="KW-0378">Hydrolase</keyword>
<dbReference type="GO" id="GO:0017000">
    <property type="term" value="P:antibiotic biosynthetic process"/>
    <property type="evidence" value="ECO:0007669"/>
    <property type="project" value="InterPro"/>
</dbReference>
<dbReference type="PANTHER" id="PTHR34218:SF3">
    <property type="entry name" value="ACYL-HOMOSERINE LACTONE ACYLASE PVDQ"/>
    <property type="match status" value="1"/>
</dbReference>
<comment type="similarity">
    <text evidence="1">Belongs to the peptidase S45 family.</text>
</comment>
<dbReference type="InterPro" id="IPR029055">
    <property type="entry name" value="Ntn_hydrolases_N"/>
</dbReference>
<dbReference type="OrthoDB" id="9760084at2"/>
<dbReference type="InterPro" id="IPR023343">
    <property type="entry name" value="Penicillin_amidase_dom1"/>
</dbReference>
<dbReference type="Gene3D" id="3.60.20.10">
    <property type="entry name" value="Glutamine Phosphoribosylpyrophosphate, subunit 1, domain 1"/>
    <property type="match status" value="1"/>
</dbReference>
<protein>
    <recommendedName>
        <fullName evidence="8">Acylase</fullName>
    </recommendedName>
</protein>
<evidence type="ECO:0000256" key="1">
    <source>
        <dbReference type="ARBA" id="ARBA00006586"/>
    </source>
</evidence>
<evidence type="ECO:0000256" key="2">
    <source>
        <dbReference type="ARBA" id="ARBA00022729"/>
    </source>
</evidence>
<dbReference type="InterPro" id="IPR043146">
    <property type="entry name" value="Penicillin_amidase_N_B-knob"/>
</dbReference>
<dbReference type="InterPro" id="IPR043147">
    <property type="entry name" value="Penicillin_amidase_A-knob"/>
</dbReference>
<evidence type="ECO:0000313" key="7">
    <source>
        <dbReference type="Proteomes" id="UP000251800"/>
    </source>
</evidence>
<feature type="signal peptide" evidence="5">
    <location>
        <begin position="1"/>
        <end position="19"/>
    </location>
</feature>
<dbReference type="AlphaFoldDB" id="A0A383XPH8"/>
<dbReference type="EMBL" id="QEQK01000025">
    <property type="protein sequence ID" value="PWN54532.1"/>
    <property type="molecule type" value="Genomic_DNA"/>
</dbReference>
<evidence type="ECO:0000256" key="4">
    <source>
        <dbReference type="ARBA" id="ARBA00023145"/>
    </source>
</evidence>
<keyword evidence="4" id="KW-0865">Zymogen</keyword>
<feature type="chain" id="PRO_5016599398" description="Acylase" evidence="5">
    <location>
        <begin position="20"/>
        <end position="806"/>
    </location>
</feature>
<dbReference type="RefSeq" id="WP_109721715.1">
    <property type="nucleotide sequence ID" value="NZ_QEQK01000025.1"/>
</dbReference>
<evidence type="ECO:0000313" key="6">
    <source>
        <dbReference type="EMBL" id="PWN54532.1"/>
    </source>
</evidence>
<dbReference type="Gene3D" id="1.10.1400.10">
    <property type="match status" value="1"/>
</dbReference>
<dbReference type="InterPro" id="IPR002692">
    <property type="entry name" value="S45"/>
</dbReference>
<dbReference type="Proteomes" id="UP000251800">
    <property type="component" value="Unassembled WGS sequence"/>
</dbReference>
<dbReference type="Pfam" id="PF01804">
    <property type="entry name" value="Penicil_amidase"/>
    <property type="match status" value="1"/>
</dbReference>
<keyword evidence="2 5" id="KW-0732">Signal</keyword>
<keyword evidence="7" id="KW-1185">Reference proteome</keyword>
<gene>
    <name evidence="6" type="ORF">DEH80_16960</name>
</gene>
<organism evidence="6 7">
    <name type="scientific">Abyssibacter profundi</name>
    <dbReference type="NCBI Taxonomy" id="2182787"/>
    <lineage>
        <taxon>Bacteria</taxon>
        <taxon>Pseudomonadati</taxon>
        <taxon>Pseudomonadota</taxon>
        <taxon>Gammaproteobacteria</taxon>
        <taxon>Chromatiales</taxon>
        <taxon>Oceanococcaceae</taxon>
        <taxon>Abyssibacter</taxon>
    </lineage>
</organism>
<dbReference type="PANTHER" id="PTHR34218">
    <property type="entry name" value="PEPTIDASE S45 PENICILLIN AMIDASE"/>
    <property type="match status" value="1"/>
</dbReference>
<sequence>MRNAQWAAGLAACGLMSLAGCGGSIGSDQGDNPPVGAAPTYDATIVRDSDGVPHITGADYGDIGYGYGYVHAEDNLCVLAEDLITTLGRRAEFFGRDGSYSIPANGNTSNNVDSDFFWRHMQIEERVAALRADASPEAAAATAGFAAGYSRYVRELQAGEHPGRHAACRDAGWVTPITADDVYRRYFRLAIIASSSALVTEIGAAQPPLPGQTTPAVATDREQFPLQGGLPIGSNMYALSGEATQTGQSMLFGNPHFPWEGTERLYQAHMTIPGELDIMGASLYGVPAALIGFNRHVAWSHTVSTAYRFGLYELTLVPGNPTSYLFDGEAVEMESETYSIQVLETDGSLTEESRTLYRSHYGPMMSLSVSGIPVLGWDVLRAYTLRDANAENTRMINQFFAWNRAESLDDFIQKQKDILGVPWVNTAATGPGEPAYYADITVVPNVPDDKVTQCQSLLGPVVGALMPGLPVLRGSSSDCDWDSDADAPAPGIFGPGNLPSLLRDDWVHNCNDSYWLTHPDEPITGYAAIIGDEGNERSLRTRLCIRQVQDRLDGSDGRPGTGFADLAELQDIVLSSALMTERLARQTVLDSICPLETILSSSLTPVDVSGACAVLAAWDGSLNLESVGGHIWREFWKRADDALLPLWLSPFDTSDPVNTPNTLNPLNPQVVAALADAVEALEQAGVALDAPLGALQVSAVHDQADPVPVFGGNGFEGAFTIAARGELVDGRYPVTYGNSYIQTVTWDDNGDPIAEGFVTYSQSTDPASPYFQNMTEAYADKAWIPWRFTEAQLAADAGRSSFRVSE</sequence>
<evidence type="ECO:0000256" key="3">
    <source>
        <dbReference type="ARBA" id="ARBA00022801"/>
    </source>
</evidence>
<dbReference type="GO" id="GO:0016811">
    <property type="term" value="F:hydrolase activity, acting on carbon-nitrogen (but not peptide) bonds, in linear amides"/>
    <property type="evidence" value="ECO:0007669"/>
    <property type="project" value="InterPro"/>
</dbReference>
<comment type="caution">
    <text evidence="6">The sequence shown here is derived from an EMBL/GenBank/DDBJ whole genome shotgun (WGS) entry which is preliminary data.</text>
</comment>
<evidence type="ECO:0008006" key="8">
    <source>
        <dbReference type="Google" id="ProtNLM"/>
    </source>
</evidence>
<dbReference type="Gene3D" id="1.10.439.10">
    <property type="entry name" value="Penicillin Amidohydrolase, domain 1"/>
    <property type="match status" value="1"/>
</dbReference>